<keyword evidence="3" id="KW-1185">Reference proteome</keyword>
<comment type="caution">
    <text evidence="2">The sequence shown here is derived from an EMBL/GenBank/DDBJ whole genome shotgun (WGS) entry which is preliminary data.</text>
</comment>
<evidence type="ECO:0000313" key="3">
    <source>
        <dbReference type="Proteomes" id="UP000308730"/>
    </source>
</evidence>
<dbReference type="Proteomes" id="UP000308730">
    <property type="component" value="Unassembled WGS sequence"/>
</dbReference>
<organism evidence="2 3">
    <name type="scientific">Antrodiella citrinella</name>
    <dbReference type="NCBI Taxonomy" id="2447956"/>
    <lineage>
        <taxon>Eukaryota</taxon>
        <taxon>Fungi</taxon>
        <taxon>Dikarya</taxon>
        <taxon>Basidiomycota</taxon>
        <taxon>Agaricomycotina</taxon>
        <taxon>Agaricomycetes</taxon>
        <taxon>Polyporales</taxon>
        <taxon>Steccherinaceae</taxon>
        <taxon>Antrodiella</taxon>
    </lineage>
</organism>
<feature type="compositionally biased region" description="Basic and acidic residues" evidence="1">
    <location>
        <begin position="18"/>
        <end position="41"/>
    </location>
</feature>
<protein>
    <submittedName>
        <fullName evidence="2">Uncharacterized protein</fullName>
    </submittedName>
</protein>
<name>A0A4S4MV00_9APHY</name>
<reference evidence="2 3" key="1">
    <citation type="submission" date="2019-02" db="EMBL/GenBank/DDBJ databases">
        <title>Genome sequencing of the rare red list fungi Antrodiella citrinella (Flaviporus citrinellus).</title>
        <authorList>
            <person name="Buettner E."/>
            <person name="Kellner H."/>
        </authorList>
    </citation>
    <scope>NUCLEOTIDE SEQUENCE [LARGE SCALE GENOMIC DNA]</scope>
    <source>
        <strain evidence="2 3">DSM 108506</strain>
    </source>
</reference>
<evidence type="ECO:0000256" key="1">
    <source>
        <dbReference type="SAM" id="MobiDB-lite"/>
    </source>
</evidence>
<dbReference type="AlphaFoldDB" id="A0A4S4MV00"/>
<feature type="compositionally biased region" description="Acidic residues" evidence="1">
    <location>
        <begin position="42"/>
        <end position="58"/>
    </location>
</feature>
<feature type="region of interest" description="Disordered" evidence="1">
    <location>
        <begin position="1"/>
        <end position="60"/>
    </location>
</feature>
<accession>A0A4S4MV00</accession>
<sequence length="202" mass="23715">MSTNISIGELASSLQRTHIRDSPKEFHEITRSDIFPEVHDDNNEDEEEEEEEEEEIEPNGEMLVALTPEERERVWYEKHKHRAQDFVIVPAKYRPSRMHPKPPVLHFGVPVTAFDLLRYAILKETCAYDDFVLEQPYFVAPQQEMLVSFYTNYNFKTTRLIAEDEQNLIDVLKGELDLDSSVIPKWYFPSSDPWRPGMPETN</sequence>
<dbReference type="EMBL" id="SGPM01000092">
    <property type="protein sequence ID" value="THH30154.1"/>
    <property type="molecule type" value="Genomic_DNA"/>
</dbReference>
<proteinExistence type="predicted"/>
<gene>
    <name evidence="2" type="ORF">EUX98_g4047</name>
</gene>
<dbReference type="OrthoDB" id="3260206at2759"/>
<evidence type="ECO:0000313" key="2">
    <source>
        <dbReference type="EMBL" id="THH30154.1"/>
    </source>
</evidence>
<feature type="compositionally biased region" description="Polar residues" evidence="1">
    <location>
        <begin position="1"/>
        <end position="16"/>
    </location>
</feature>